<evidence type="ECO:0000313" key="8">
    <source>
        <dbReference type="Proteomes" id="UP000014978"/>
    </source>
</evidence>
<comment type="similarity">
    <text evidence="2">Belongs to the YIP1 family.</text>
</comment>
<evidence type="ECO:0000256" key="2">
    <source>
        <dbReference type="ARBA" id="ARBA00010596"/>
    </source>
</evidence>
<evidence type="ECO:0000256" key="3">
    <source>
        <dbReference type="ARBA" id="ARBA00022692"/>
    </source>
</evidence>
<proteinExistence type="inferred from homology"/>
<feature type="non-terminal residue" evidence="7">
    <location>
        <position position="218"/>
    </location>
</feature>
<dbReference type="InterPro" id="IPR045231">
    <property type="entry name" value="Yip1/4-like"/>
</dbReference>
<feature type="transmembrane region" description="Helical" evidence="6">
    <location>
        <begin position="103"/>
        <end position="122"/>
    </location>
</feature>
<sequence>MNYEYTENTPHSIKDILTGYIPGDTPLLEELGINFNTIKREINLFSKIIFSSNSTKKDFFYTENNTYDTNDYILSDIDLSGPLLFIIIYSILLYINNSRNMNYIYFISISSISFIYFILNVLSNRSINDHDDKNNEDNDNKNIQYTDNSISLLAVISVLGYSFLPVMLSITIKLLLSIMFRNNYISIILYFIGVLYSALTATKVFVISLQLHRVFMLV</sequence>
<dbReference type="Proteomes" id="UP000014978">
    <property type="component" value="Unassembled WGS sequence"/>
</dbReference>
<keyword evidence="5 6" id="KW-0472">Membrane</keyword>
<evidence type="ECO:0000256" key="5">
    <source>
        <dbReference type="ARBA" id="ARBA00023136"/>
    </source>
</evidence>
<keyword evidence="8" id="KW-1185">Reference proteome</keyword>
<feature type="transmembrane region" description="Helical" evidence="6">
    <location>
        <begin position="79"/>
        <end position="96"/>
    </location>
</feature>
<dbReference type="PANTHER" id="PTHR21236:SF2">
    <property type="entry name" value="PROTEIN YIPF"/>
    <property type="match status" value="1"/>
</dbReference>
<dbReference type="InParanoid" id="S7W8Z4"/>
<dbReference type="HOGENOM" id="CLU_074741_4_1_1"/>
<keyword evidence="3 6" id="KW-0812">Transmembrane</keyword>
<dbReference type="EMBL" id="ATCN01000963">
    <property type="protein sequence ID" value="EPR78177.1"/>
    <property type="molecule type" value="Genomic_DNA"/>
</dbReference>
<dbReference type="STRING" id="1358809.S7W8Z4"/>
<dbReference type="VEuPathDB" id="MicrosporidiaDB:SLOPH_1345"/>
<dbReference type="GO" id="GO:0016020">
    <property type="term" value="C:membrane"/>
    <property type="evidence" value="ECO:0007669"/>
    <property type="project" value="UniProtKB-SubCell"/>
</dbReference>
<dbReference type="GO" id="GO:0048280">
    <property type="term" value="P:vesicle fusion with Golgi apparatus"/>
    <property type="evidence" value="ECO:0007669"/>
    <property type="project" value="TreeGrafter"/>
</dbReference>
<organism evidence="7 8">
    <name type="scientific">Spraguea lophii (strain 42_110)</name>
    <name type="common">Microsporidian parasite</name>
    <dbReference type="NCBI Taxonomy" id="1358809"/>
    <lineage>
        <taxon>Eukaryota</taxon>
        <taxon>Fungi</taxon>
        <taxon>Fungi incertae sedis</taxon>
        <taxon>Microsporidia</taxon>
        <taxon>Spragueidae</taxon>
        <taxon>Spraguea</taxon>
    </lineage>
</organism>
<feature type="transmembrane region" description="Helical" evidence="6">
    <location>
        <begin position="150"/>
        <end position="176"/>
    </location>
</feature>
<protein>
    <submittedName>
        <fullName evidence="7">Membrane protein with Yip1 domain protein</fullName>
    </submittedName>
</protein>
<dbReference type="FunCoup" id="S7W8Z4">
    <property type="interactions" value="208"/>
</dbReference>
<reference evidence="8" key="1">
    <citation type="journal article" date="2013" name="PLoS Genet.">
        <title>The genome of Spraguea lophii and the basis of host-microsporidian interactions.</title>
        <authorList>
            <person name="Campbell S.E."/>
            <person name="Williams T.A."/>
            <person name="Yousuf A."/>
            <person name="Soanes D.M."/>
            <person name="Paszkiewicz K.H."/>
            <person name="Williams B.A.P."/>
        </authorList>
    </citation>
    <scope>NUCLEOTIDE SEQUENCE [LARGE SCALE GENOMIC DNA]</scope>
    <source>
        <strain evidence="8">42_110</strain>
    </source>
</reference>
<dbReference type="GO" id="GO:0005802">
    <property type="term" value="C:trans-Golgi network"/>
    <property type="evidence" value="ECO:0007669"/>
    <property type="project" value="TreeGrafter"/>
</dbReference>
<feature type="transmembrane region" description="Helical" evidence="6">
    <location>
        <begin position="188"/>
        <end position="211"/>
    </location>
</feature>
<evidence type="ECO:0000256" key="4">
    <source>
        <dbReference type="ARBA" id="ARBA00022989"/>
    </source>
</evidence>
<dbReference type="GO" id="GO:0006888">
    <property type="term" value="P:endoplasmic reticulum to Golgi vesicle-mediated transport"/>
    <property type="evidence" value="ECO:0007669"/>
    <property type="project" value="InterPro"/>
</dbReference>
<dbReference type="PANTHER" id="PTHR21236">
    <property type="entry name" value="GOLGI MEMBRANE PROTEIN YIP1"/>
    <property type="match status" value="1"/>
</dbReference>
<keyword evidence="4 6" id="KW-1133">Transmembrane helix</keyword>
<comment type="caution">
    <text evidence="7">The sequence shown here is derived from an EMBL/GenBank/DDBJ whole genome shotgun (WGS) entry which is preliminary data.</text>
</comment>
<dbReference type="AlphaFoldDB" id="S7W8Z4"/>
<name>S7W8Z4_SPRLO</name>
<evidence type="ECO:0000256" key="1">
    <source>
        <dbReference type="ARBA" id="ARBA00004141"/>
    </source>
</evidence>
<evidence type="ECO:0000313" key="7">
    <source>
        <dbReference type="EMBL" id="EPR78177.1"/>
    </source>
</evidence>
<gene>
    <name evidence="7" type="ORF">SLOPH_1345</name>
</gene>
<comment type="subcellular location">
    <subcellularLocation>
        <location evidence="1">Membrane</location>
        <topology evidence="1">Multi-pass membrane protein</topology>
    </subcellularLocation>
</comment>
<evidence type="ECO:0000256" key="6">
    <source>
        <dbReference type="SAM" id="Phobius"/>
    </source>
</evidence>
<dbReference type="OrthoDB" id="440385at2759"/>
<accession>S7W8Z4</accession>